<protein>
    <submittedName>
        <fullName evidence="7">Magnesium transporter CorA family protein</fullName>
    </submittedName>
</protein>
<dbReference type="InterPro" id="IPR045861">
    <property type="entry name" value="CorA_cytoplasmic_dom"/>
</dbReference>
<evidence type="ECO:0000256" key="6">
    <source>
        <dbReference type="SAM" id="Phobius"/>
    </source>
</evidence>
<evidence type="ECO:0000256" key="4">
    <source>
        <dbReference type="ARBA" id="ARBA00022989"/>
    </source>
</evidence>
<feature type="transmembrane region" description="Helical" evidence="6">
    <location>
        <begin position="256"/>
        <end position="276"/>
    </location>
</feature>
<evidence type="ECO:0000256" key="1">
    <source>
        <dbReference type="ARBA" id="ARBA00004141"/>
    </source>
</evidence>
<reference evidence="7" key="2">
    <citation type="journal article" date="2021" name="PeerJ">
        <title>Extensive microbial diversity within the chicken gut microbiome revealed by metagenomics and culture.</title>
        <authorList>
            <person name="Gilroy R."/>
            <person name="Ravi A."/>
            <person name="Getino M."/>
            <person name="Pursley I."/>
            <person name="Horton D.L."/>
            <person name="Alikhan N.F."/>
            <person name="Baker D."/>
            <person name="Gharbi K."/>
            <person name="Hall N."/>
            <person name="Watson M."/>
            <person name="Adriaenssens E.M."/>
            <person name="Foster-Nyarko E."/>
            <person name="Jarju S."/>
            <person name="Secka A."/>
            <person name="Antonio M."/>
            <person name="Oren A."/>
            <person name="Chaudhuri R.R."/>
            <person name="La Ragione R."/>
            <person name="Hildebrand F."/>
            <person name="Pallen M.J."/>
        </authorList>
    </citation>
    <scope>NUCLEOTIDE SEQUENCE</scope>
    <source>
        <strain evidence="7">CHK184-20233</strain>
    </source>
</reference>
<gene>
    <name evidence="7" type="ORF">IAB38_02840</name>
</gene>
<dbReference type="InterPro" id="IPR047199">
    <property type="entry name" value="CorA-like"/>
</dbReference>
<organism evidence="7 8">
    <name type="scientific">Candidatus Onthousia excrementipullorum</name>
    <dbReference type="NCBI Taxonomy" id="2840884"/>
    <lineage>
        <taxon>Bacteria</taxon>
        <taxon>Bacillati</taxon>
        <taxon>Bacillota</taxon>
        <taxon>Bacilli</taxon>
        <taxon>Candidatus Onthousia</taxon>
    </lineage>
</organism>
<keyword evidence="4 6" id="KW-1133">Transmembrane helix</keyword>
<dbReference type="GO" id="GO:0016020">
    <property type="term" value="C:membrane"/>
    <property type="evidence" value="ECO:0007669"/>
    <property type="project" value="UniProtKB-SubCell"/>
</dbReference>
<dbReference type="Gene3D" id="3.30.460.20">
    <property type="entry name" value="CorA soluble domain-like"/>
    <property type="match status" value="1"/>
</dbReference>
<comment type="subcellular location">
    <subcellularLocation>
        <location evidence="1">Membrane</location>
        <topology evidence="1">Multi-pass membrane protein</topology>
    </subcellularLocation>
</comment>
<feature type="transmembrane region" description="Helical" evidence="6">
    <location>
        <begin position="288"/>
        <end position="308"/>
    </location>
</feature>
<comment type="caution">
    <text evidence="7">The sequence shown here is derived from an EMBL/GenBank/DDBJ whole genome shotgun (WGS) entry which is preliminary data.</text>
</comment>
<dbReference type="GO" id="GO:0046873">
    <property type="term" value="F:metal ion transmembrane transporter activity"/>
    <property type="evidence" value="ECO:0007669"/>
    <property type="project" value="InterPro"/>
</dbReference>
<dbReference type="EMBL" id="DVHC01000029">
    <property type="protein sequence ID" value="HIR58964.1"/>
    <property type="molecule type" value="Genomic_DNA"/>
</dbReference>
<dbReference type="SUPFAM" id="SSF143865">
    <property type="entry name" value="CorA soluble domain-like"/>
    <property type="match status" value="1"/>
</dbReference>
<evidence type="ECO:0000256" key="3">
    <source>
        <dbReference type="ARBA" id="ARBA00022692"/>
    </source>
</evidence>
<dbReference type="PANTHER" id="PTHR47891:SF2">
    <property type="entry name" value="MAGNESIUM AND COBALT TRANSPORTER"/>
    <property type="match status" value="1"/>
</dbReference>
<evidence type="ECO:0000313" key="8">
    <source>
        <dbReference type="Proteomes" id="UP000824232"/>
    </source>
</evidence>
<evidence type="ECO:0000256" key="2">
    <source>
        <dbReference type="ARBA" id="ARBA00009765"/>
    </source>
</evidence>
<sequence length="314" mass="35594">MLKIYNTDVTSGEFSRIDKYEVGSWVNLVNPTEVEIDEVVNALGIKKNFIMSIIDDDEKPRIDEEDGVKMLLLDVPVYETKNNVKTITTLPIGILVVRNDYIVTVCLQKYSIIDEFTKGKIKEFYTYKKSRFIIQMIYKLALLYLKMLREIDKKIEVAESKILNATKNEELLNLLSLENSLTYIITALKSNGVVLDKILKGNVIELYEEDEDLLEDAIIENNQAIEMADLYRGILSSTTDTVATIISNNLNTIMKFLAGITIVFSIPTMVASFMGMNVTFGKFADNPYAFVLLLLLSLLLSLIVALILKKKNML</sequence>
<dbReference type="Pfam" id="PF01544">
    <property type="entry name" value="CorA"/>
    <property type="match status" value="1"/>
</dbReference>
<evidence type="ECO:0000256" key="5">
    <source>
        <dbReference type="ARBA" id="ARBA00023136"/>
    </source>
</evidence>
<dbReference type="InterPro" id="IPR002523">
    <property type="entry name" value="MgTranspt_CorA/ZnTranspt_ZntB"/>
</dbReference>
<evidence type="ECO:0000313" key="7">
    <source>
        <dbReference type="EMBL" id="HIR58964.1"/>
    </source>
</evidence>
<dbReference type="Proteomes" id="UP000824232">
    <property type="component" value="Unassembled WGS sequence"/>
</dbReference>
<name>A0A9D1DTS3_9FIRM</name>
<dbReference type="CDD" id="cd12827">
    <property type="entry name" value="EcCorA_ZntB-like_u2"/>
    <property type="match status" value="1"/>
</dbReference>
<keyword evidence="5 6" id="KW-0472">Membrane</keyword>
<dbReference type="PANTHER" id="PTHR47891">
    <property type="entry name" value="TRANSPORTER-RELATED"/>
    <property type="match status" value="1"/>
</dbReference>
<dbReference type="InterPro" id="IPR045863">
    <property type="entry name" value="CorA_TM1_TM2"/>
</dbReference>
<accession>A0A9D1DTS3</accession>
<keyword evidence="3 6" id="KW-0812">Transmembrane</keyword>
<proteinExistence type="inferred from homology"/>
<dbReference type="AlphaFoldDB" id="A0A9D1DTS3"/>
<comment type="similarity">
    <text evidence="2">Belongs to the CorA metal ion transporter (MIT) (TC 1.A.35) family.</text>
</comment>
<reference evidence="7" key="1">
    <citation type="submission" date="2020-10" db="EMBL/GenBank/DDBJ databases">
        <authorList>
            <person name="Gilroy R."/>
        </authorList>
    </citation>
    <scope>NUCLEOTIDE SEQUENCE</scope>
    <source>
        <strain evidence="7">CHK184-20233</strain>
    </source>
</reference>
<dbReference type="SUPFAM" id="SSF144083">
    <property type="entry name" value="Magnesium transport protein CorA, transmembrane region"/>
    <property type="match status" value="1"/>
</dbReference>
<dbReference type="Gene3D" id="1.20.58.340">
    <property type="entry name" value="Magnesium transport protein CorA, transmembrane region"/>
    <property type="match status" value="2"/>
</dbReference>